<sequence length="219" mass="23482">MVTSKRLLMAVTVLTAAATAPPVSAQPEPDWQALDRVMAEGLDSAQTWRQRWSLFFAGSAVFSALSSAGADTDADEYDGRVRAITSTLGLLDTIIKAPPHLAAYREHHAIDRDASGALADARRNARALAQAEQSRTGWRGRLGSLIVNGGAYHAIAEEDGRHDDALQVALTGMLVNEIKLWTFPRTMSESSVIGIGQAAVEVETDVYLTANGIGAHLRF</sequence>
<evidence type="ECO:0000256" key="1">
    <source>
        <dbReference type="SAM" id="SignalP"/>
    </source>
</evidence>
<dbReference type="RefSeq" id="WP_095618399.1">
    <property type="nucleotide sequence ID" value="NZ_NSKD01000008.1"/>
</dbReference>
<dbReference type="EMBL" id="NSKD01000008">
    <property type="protein sequence ID" value="PAU77834.1"/>
    <property type="molecule type" value="Genomic_DNA"/>
</dbReference>
<comment type="caution">
    <text evidence="2">The sequence shown here is derived from an EMBL/GenBank/DDBJ whole genome shotgun (WGS) entry which is preliminary data.</text>
</comment>
<proteinExistence type="predicted"/>
<gene>
    <name evidence="2" type="ORF">CK501_14170</name>
</gene>
<evidence type="ECO:0000313" key="3">
    <source>
        <dbReference type="Proteomes" id="UP000218896"/>
    </source>
</evidence>
<reference evidence="2 3" key="1">
    <citation type="submission" date="2017-08" db="EMBL/GenBank/DDBJ databases">
        <title>Halovibrio sewagensis sp. nov., isolated from wastewater of high salinity.</title>
        <authorList>
            <person name="Dong X."/>
            <person name="Zhang G."/>
        </authorList>
    </citation>
    <scope>NUCLEOTIDE SEQUENCE [LARGE SCALE GENOMIC DNA]</scope>
    <source>
        <strain evidence="2 3">YL5-2</strain>
    </source>
</reference>
<evidence type="ECO:0000313" key="2">
    <source>
        <dbReference type="EMBL" id="PAU77834.1"/>
    </source>
</evidence>
<dbReference type="OrthoDB" id="6077363at2"/>
<accession>A0A2A2EZD6</accession>
<organism evidence="2 3">
    <name type="scientific">Halovibrio salipaludis</name>
    <dbReference type="NCBI Taxonomy" id="2032626"/>
    <lineage>
        <taxon>Bacteria</taxon>
        <taxon>Pseudomonadati</taxon>
        <taxon>Pseudomonadota</taxon>
        <taxon>Gammaproteobacteria</taxon>
        <taxon>Oceanospirillales</taxon>
        <taxon>Halomonadaceae</taxon>
        <taxon>Halovibrio</taxon>
    </lineage>
</organism>
<feature type="signal peptide" evidence="1">
    <location>
        <begin position="1"/>
        <end position="25"/>
    </location>
</feature>
<keyword evidence="1" id="KW-0732">Signal</keyword>
<dbReference type="Proteomes" id="UP000218896">
    <property type="component" value="Unassembled WGS sequence"/>
</dbReference>
<name>A0A2A2EZD6_9GAMM</name>
<dbReference type="AlphaFoldDB" id="A0A2A2EZD6"/>
<feature type="chain" id="PRO_5012494283" evidence="1">
    <location>
        <begin position="26"/>
        <end position="219"/>
    </location>
</feature>
<keyword evidence="3" id="KW-1185">Reference proteome</keyword>
<protein>
    <submittedName>
        <fullName evidence="2">Uncharacterized protein</fullName>
    </submittedName>
</protein>